<feature type="compositionally biased region" description="Basic and acidic residues" evidence="1">
    <location>
        <begin position="526"/>
        <end position="537"/>
    </location>
</feature>
<dbReference type="GeneID" id="22647522"/>
<reference evidence="2 3" key="1">
    <citation type="submission" date="2014-09" db="EMBL/GenBank/DDBJ databases">
        <title>Parapoxvirus (PPV) of red deer reveals sub-clinical infection and confirms a unique species.</title>
        <authorList>
            <person name="Friederichs S."/>
            <person name="Stefan K."/>
            <person name="Helmut B."/>
            <person name="Heike L."/>
            <person name="Mathias B."/>
        </authorList>
    </citation>
    <scope>NUCLEOTIDE SEQUENCE [LARGE SCALE GENOMIC DNA]</scope>
    <source>
        <strain evidence="2">HL953</strain>
    </source>
</reference>
<evidence type="ECO:0000256" key="1">
    <source>
        <dbReference type="SAM" id="MobiDB-lite"/>
    </source>
</evidence>
<protein>
    <submittedName>
        <fullName evidence="2">Uncharacterized protein</fullName>
    </submittedName>
</protein>
<feature type="compositionally biased region" description="Gly residues" evidence="1">
    <location>
        <begin position="396"/>
        <end position="409"/>
    </location>
</feature>
<sequence length="537" mass="56784">MAHALEESPRIRNPGPWRLSPPLAAALEGALMRPVVAAGPHLCANARVAGRHMGVGEGRSVPADVEGLATEIRLRFGMTRVHRVVHFAQFWHGEHARRFPARRVFTIWVCLYGDVRVFAECAQAGRGQVLCRNMTAGHMILTEPSDSVTVSVPHFMRDARSPVWLAAVFSTRHDTVPAQLHPVPAHVVLSRTGTDLCNTMPLEPERHHGIFFVRMSGVVARVTVPGAELEVELVTGDPPDHPAVDDECSCCPLRPYAPRSRVLSLVELCRGATVMLTPPISRGSVGVVAQIRLPCGRCVRVRALRSLTGGRLGPQPTVVWTGVFVAATVMLGGSVPTLAACVDAGRALYGLVFVPEGEPRMESGVTTFPTPQQPVAMRLLPGEAPPEGAFPPLPGALGGPSGENGGGGRDAAPAASGAAAAVPAHALAAEGIGVGRRNARDDSDDEAPVARRPRLASSDSDSSDSSSSTSSSTTTSEDEEDFDSDSSWGVSSSDSGIEHDDGGAGQMLEEAEEEEAERLRAAAALFREERPGDAMEE</sequence>
<dbReference type="OrthoDB" id="6578at10239"/>
<evidence type="ECO:0000313" key="2">
    <source>
        <dbReference type="EMBL" id="AIZ77375.1"/>
    </source>
</evidence>
<dbReference type="RefSeq" id="YP_009112863.1">
    <property type="nucleotide sequence ID" value="NC_025963.1"/>
</dbReference>
<dbReference type="EMBL" id="KM502564">
    <property type="protein sequence ID" value="AIZ77375.1"/>
    <property type="molecule type" value="Genomic_DNA"/>
</dbReference>
<proteinExistence type="predicted"/>
<dbReference type="KEGG" id="vg:22647522"/>
<evidence type="ECO:0000313" key="3">
    <source>
        <dbReference type="Proteomes" id="UP000107385"/>
    </source>
</evidence>
<accession>A0A0A7M9U8</accession>
<dbReference type="Proteomes" id="UP000107385">
    <property type="component" value="Segment"/>
</dbReference>
<feature type="region of interest" description="Disordered" evidence="1">
    <location>
        <begin position="379"/>
        <end position="417"/>
    </location>
</feature>
<feature type="region of interest" description="Disordered" evidence="1">
    <location>
        <begin position="433"/>
        <end position="537"/>
    </location>
</feature>
<name>A0A0A7M9U8_9POXV</name>
<feature type="compositionally biased region" description="Low complexity" evidence="1">
    <location>
        <begin position="485"/>
        <end position="495"/>
    </location>
</feature>
<feature type="compositionally biased region" description="Low complexity" evidence="1">
    <location>
        <begin position="457"/>
        <end position="475"/>
    </location>
</feature>
<keyword evidence="3" id="KW-1185">Reference proteome</keyword>
<organism evidence="2 3">
    <name type="scientific">Parapoxvirus red deer/HL953</name>
    <dbReference type="NCBI Taxonomy" id="1579460"/>
    <lineage>
        <taxon>Viruses</taxon>
        <taxon>Varidnaviria</taxon>
        <taxon>Bamfordvirae</taxon>
        <taxon>Nucleocytoviricota</taxon>
        <taxon>Pokkesviricetes</taxon>
        <taxon>Chitovirales</taxon>
        <taxon>Poxviridae</taxon>
        <taxon>Chordopoxvirinae</taxon>
        <taxon>Parapoxvirus</taxon>
        <taxon>Parapoxvirus reddeerpox</taxon>
        <taxon>Red deerpox virus</taxon>
    </lineage>
</organism>